<dbReference type="Proteomes" id="UP000268313">
    <property type="component" value="Unassembled WGS sequence"/>
</dbReference>
<dbReference type="OrthoDB" id="9794645at2"/>
<evidence type="ECO:0000313" key="1">
    <source>
        <dbReference type="EMBL" id="RKH03219.1"/>
    </source>
</evidence>
<dbReference type="Gene3D" id="3.40.50.1820">
    <property type="entry name" value="alpha/beta hydrolase"/>
    <property type="match status" value="1"/>
</dbReference>
<dbReference type="InterPro" id="IPR021440">
    <property type="entry name" value="DUF3089"/>
</dbReference>
<sequence length="387" mass="42244">MAGRSRKWLWAAGIVAALIVVPTAVFWPQISMILMFIQASKPPATPFADTLQPPAPDYGSPASWAALPDRKDDADVVPAMDTTDGQAAAPVDVFFIHPTTYFSNKTWNAPVDEPTAKDITDQDILRNQASAFNKCCRVYAPRYRQIAFGAQQGAPEEAGKGWDLAYSDVRAAFEHYLQHFNHGRPFIIASHSQGTMHALHLMEDLLTGKPLREKLVAAYLIGIPIPTDVFTQTLPDIPLCAAPEQTGCAITWNAIGPSADTSLFHSIQHRYPSGQKASIVGKALACTNPLGWKTDEEPGARAAQLGGVRFAMGTGAPPKPDPALVDAQCRKGWLVISTPAPKAYREVLLGPDMYHVYDYSLFYVDIRENAQTRVKAFLQTVSLPPPH</sequence>
<accession>A0A3A8K7P4</accession>
<dbReference type="EMBL" id="RAWE01000044">
    <property type="protein sequence ID" value="RKH03219.1"/>
    <property type="molecule type" value="Genomic_DNA"/>
</dbReference>
<gene>
    <name evidence="1" type="ORF">D7X32_14810</name>
</gene>
<dbReference type="SUPFAM" id="SSF53474">
    <property type="entry name" value="alpha/beta-Hydrolases"/>
    <property type="match status" value="1"/>
</dbReference>
<organism evidence="1 2">
    <name type="scientific">Corallococcus carmarthensis</name>
    <dbReference type="NCBI Taxonomy" id="2316728"/>
    <lineage>
        <taxon>Bacteria</taxon>
        <taxon>Pseudomonadati</taxon>
        <taxon>Myxococcota</taxon>
        <taxon>Myxococcia</taxon>
        <taxon>Myxococcales</taxon>
        <taxon>Cystobacterineae</taxon>
        <taxon>Myxococcaceae</taxon>
        <taxon>Corallococcus</taxon>
    </lineage>
</organism>
<evidence type="ECO:0000313" key="2">
    <source>
        <dbReference type="Proteomes" id="UP000268313"/>
    </source>
</evidence>
<dbReference type="AlphaFoldDB" id="A0A3A8K7P4"/>
<name>A0A3A8K7P4_9BACT</name>
<comment type="caution">
    <text evidence="1">The sequence shown here is derived from an EMBL/GenBank/DDBJ whole genome shotgun (WGS) entry which is preliminary data.</text>
</comment>
<keyword evidence="2" id="KW-1185">Reference proteome</keyword>
<dbReference type="Pfam" id="PF11288">
    <property type="entry name" value="DUF3089"/>
    <property type="match status" value="1"/>
</dbReference>
<dbReference type="InterPro" id="IPR029058">
    <property type="entry name" value="AB_hydrolase_fold"/>
</dbReference>
<reference evidence="2" key="1">
    <citation type="submission" date="2018-09" db="EMBL/GenBank/DDBJ databases">
        <authorList>
            <person name="Livingstone P.G."/>
            <person name="Whitworth D.E."/>
        </authorList>
    </citation>
    <scope>NUCLEOTIDE SEQUENCE [LARGE SCALE GENOMIC DNA]</scope>
    <source>
        <strain evidence="2">CA043D</strain>
    </source>
</reference>
<protein>
    <submittedName>
        <fullName evidence="1">DUF3089 domain-containing protein</fullName>
    </submittedName>
</protein>
<proteinExistence type="predicted"/>
<dbReference type="RefSeq" id="WP_120603186.1">
    <property type="nucleotide sequence ID" value="NZ_RAWE01000044.1"/>
</dbReference>